<protein>
    <submittedName>
        <fullName evidence="2">Uncharacterized protein</fullName>
    </submittedName>
</protein>
<dbReference type="GeneID" id="84573672"/>
<feature type="transmembrane region" description="Helical" evidence="1">
    <location>
        <begin position="103"/>
        <end position="128"/>
    </location>
</feature>
<dbReference type="EMBL" id="UARK01000011">
    <property type="protein sequence ID" value="SPW28519.1"/>
    <property type="molecule type" value="Genomic_DNA"/>
</dbReference>
<feature type="transmembrane region" description="Helical" evidence="1">
    <location>
        <begin position="237"/>
        <end position="255"/>
    </location>
</feature>
<feature type="transmembrane region" description="Helical" evidence="1">
    <location>
        <begin position="76"/>
        <end position="97"/>
    </location>
</feature>
<proteinExistence type="predicted"/>
<feature type="transmembrane region" description="Helical" evidence="1">
    <location>
        <begin position="302"/>
        <end position="322"/>
    </location>
</feature>
<gene>
    <name evidence="2" type="ORF">NCTC10254_01465</name>
</gene>
<keyword evidence="1" id="KW-0812">Transmembrane</keyword>
<reference evidence="2 3" key="1">
    <citation type="submission" date="2018-06" db="EMBL/GenBank/DDBJ databases">
        <authorList>
            <consortium name="Pathogen Informatics"/>
            <person name="Doyle S."/>
        </authorList>
    </citation>
    <scope>NUCLEOTIDE SEQUENCE [LARGE SCALE GENOMIC DNA]</scope>
    <source>
        <strain evidence="2 3">NCTC10254</strain>
    </source>
</reference>
<feature type="transmembrane region" description="Helical" evidence="1">
    <location>
        <begin position="25"/>
        <end position="55"/>
    </location>
</feature>
<name>A0A6H9XFQ9_9CORY</name>
<evidence type="ECO:0000313" key="3">
    <source>
        <dbReference type="Proteomes" id="UP000249886"/>
    </source>
</evidence>
<feature type="transmembrane region" description="Helical" evidence="1">
    <location>
        <begin position="261"/>
        <end position="281"/>
    </location>
</feature>
<comment type="caution">
    <text evidence="2">The sequence shown here is derived from an EMBL/GenBank/DDBJ whole genome shotgun (WGS) entry which is preliminary data.</text>
</comment>
<dbReference type="RefSeq" id="WP_005525482.1">
    <property type="nucleotide sequence ID" value="NZ_CP050134.2"/>
</dbReference>
<feature type="transmembrane region" description="Helical" evidence="1">
    <location>
        <begin position="170"/>
        <end position="191"/>
    </location>
</feature>
<accession>A0A6H9XFQ9</accession>
<sequence>MTMLLLRQHYGRESNGVGPLTEFLIAFYAGVFFTKSATGPQCLLALLVCTGIPFSMTRRYSSALVTPPIALTARQLLPSCLAFGFCLVSFWGMVLVAAANSNWVALALTVVGVGVGTTAGLLIPRTVAHMPQRKHFRRAGAIAVTPRRGGVWQFFEFDVRRRLLRPATRVVMPVGYFGLVCLIAALFPMALVRGMSLPAALCHGAALWLVVSFVYVGRDDRPGLALWSDFGWRLWPVQAGLVLGAVGLGALASLIDTTWGYVIGVGCALLLASVFWAKVALSPDHQAPCHPLVRDLPRTGMVEFIMLLMIVSAGAAPILVLLR</sequence>
<keyword evidence="1" id="KW-0472">Membrane</keyword>
<evidence type="ECO:0000256" key="1">
    <source>
        <dbReference type="SAM" id="Phobius"/>
    </source>
</evidence>
<evidence type="ECO:0000313" key="2">
    <source>
        <dbReference type="EMBL" id="SPW28519.1"/>
    </source>
</evidence>
<organism evidence="2 3">
    <name type="scientific">Corynebacterium matruchotii</name>
    <dbReference type="NCBI Taxonomy" id="43768"/>
    <lineage>
        <taxon>Bacteria</taxon>
        <taxon>Bacillati</taxon>
        <taxon>Actinomycetota</taxon>
        <taxon>Actinomycetes</taxon>
        <taxon>Mycobacteriales</taxon>
        <taxon>Corynebacteriaceae</taxon>
        <taxon>Corynebacterium</taxon>
    </lineage>
</organism>
<dbReference type="Proteomes" id="UP000249886">
    <property type="component" value="Unassembled WGS sequence"/>
</dbReference>
<keyword evidence="1" id="KW-1133">Transmembrane helix</keyword>
<dbReference type="AlphaFoldDB" id="A0A6H9XFQ9"/>